<feature type="region of interest" description="Disordered" evidence="1">
    <location>
        <begin position="1"/>
        <end position="31"/>
    </location>
</feature>
<comment type="caution">
    <text evidence="3">The sequence shown here is derived from an EMBL/GenBank/DDBJ whole genome shotgun (WGS) entry which is preliminary data.</text>
</comment>
<proteinExistence type="predicted"/>
<evidence type="ECO:0000313" key="3">
    <source>
        <dbReference type="EMBL" id="OWK28177.1"/>
    </source>
</evidence>
<organism evidence="3 4">
    <name type="scientific">Sphingomonas mucosissima</name>
    <dbReference type="NCBI Taxonomy" id="370959"/>
    <lineage>
        <taxon>Bacteria</taxon>
        <taxon>Pseudomonadati</taxon>
        <taxon>Pseudomonadota</taxon>
        <taxon>Alphaproteobacteria</taxon>
        <taxon>Sphingomonadales</taxon>
        <taxon>Sphingomonadaceae</taxon>
        <taxon>Sphingomonas</taxon>
    </lineage>
</organism>
<dbReference type="AlphaFoldDB" id="A0A245ZEK1"/>
<accession>A0A245ZEK1</accession>
<dbReference type="EMBL" id="NBBJ01000006">
    <property type="protein sequence ID" value="OWK28177.1"/>
    <property type="molecule type" value="Genomic_DNA"/>
</dbReference>
<dbReference type="Proteomes" id="UP000197783">
    <property type="component" value="Unassembled WGS sequence"/>
</dbReference>
<dbReference type="RefSeq" id="WP_169715733.1">
    <property type="nucleotide sequence ID" value="NZ_NBBJ01000006.1"/>
</dbReference>
<feature type="transmembrane region" description="Helical" evidence="2">
    <location>
        <begin position="38"/>
        <end position="55"/>
    </location>
</feature>
<keyword evidence="2" id="KW-1133">Transmembrane helix</keyword>
<sequence length="56" mass="6237">MTDHPPPPGDDRPPGMPHPDDPAIFVDKPERDPESGRHLIFVAIALITMVVVWWGI</sequence>
<evidence type="ECO:0000256" key="2">
    <source>
        <dbReference type="SAM" id="Phobius"/>
    </source>
</evidence>
<evidence type="ECO:0000256" key="1">
    <source>
        <dbReference type="SAM" id="MobiDB-lite"/>
    </source>
</evidence>
<gene>
    <name evidence="3" type="ORF">SPMU_30330</name>
</gene>
<protein>
    <submittedName>
        <fullName evidence="3">Uncharacterized protein</fullName>
    </submittedName>
</protein>
<name>A0A245ZEK1_9SPHN</name>
<evidence type="ECO:0000313" key="4">
    <source>
        <dbReference type="Proteomes" id="UP000197783"/>
    </source>
</evidence>
<keyword evidence="2" id="KW-0472">Membrane</keyword>
<keyword evidence="4" id="KW-1185">Reference proteome</keyword>
<keyword evidence="2" id="KW-0812">Transmembrane</keyword>
<reference evidence="3 4" key="1">
    <citation type="submission" date="2017-03" db="EMBL/GenBank/DDBJ databases">
        <title>Genome sequence of Sphingomonas mucosissima DSM 17494.</title>
        <authorList>
            <person name="Poehlein A."/>
            <person name="Wuebbeler J.H."/>
            <person name="Steinbuechel A."/>
            <person name="Daniel R."/>
        </authorList>
    </citation>
    <scope>NUCLEOTIDE SEQUENCE [LARGE SCALE GENOMIC DNA]</scope>
    <source>
        <strain evidence="3 4">DSM 17494</strain>
    </source>
</reference>